<feature type="domain" description="Multidrug resistance protein MdtA-like barrel-sandwich hybrid" evidence="7">
    <location>
        <begin position="47"/>
        <end position="187"/>
    </location>
</feature>
<feature type="transmembrane region" description="Helical" evidence="6">
    <location>
        <begin position="7"/>
        <end position="25"/>
    </location>
</feature>
<keyword evidence="2 6" id="KW-0812">Transmembrane</keyword>
<dbReference type="Pfam" id="PF25917">
    <property type="entry name" value="BSH_RND"/>
    <property type="match status" value="1"/>
</dbReference>
<evidence type="ECO:0000256" key="3">
    <source>
        <dbReference type="ARBA" id="ARBA00022989"/>
    </source>
</evidence>
<comment type="caution">
    <text evidence="9">The sequence shown here is derived from an EMBL/GenBank/DDBJ whole genome shotgun (WGS) entry which is preliminary data.</text>
</comment>
<evidence type="ECO:0000256" key="1">
    <source>
        <dbReference type="ARBA" id="ARBA00009477"/>
    </source>
</evidence>
<evidence type="ECO:0000256" key="4">
    <source>
        <dbReference type="ARBA" id="ARBA00023136"/>
    </source>
</evidence>
<dbReference type="Gene3D" id="2.40.50.100">
    <property type="match status" value="1"/>
</dbReference>
<feature type="domain" description="p-hydroxybenzoic acid efflux pump subunit AaeA-like beta-barrel" evidence="8">
    <location>
        <begin position="190"/>
        <end position="286"/>
    </location>
</feature>
<keyword evidence="3 6" id="KW-1133">Transmembrane helix</keyword>
<evidence type="ECO:0000259" key="8">
    <source>
        <dbReference type="Pfam" id="PF25963"/>
    </source>
</evidence>
<reference evidence="9" key="1">
    <citation type="submission" date="2022-08" db="EMBL/GenBank/DDBJ databases">
        <authorList>
            <person name="Vandamme P."/>
            <person name="Hettiarachchi A."/>
            <person name="Peeters C."/>
            <person name="Cnockaert M."/>
            <person name="Carlier A."/>
        </authorList>
    </citation>
    <scope>NUCLEOTIDE SEQUENCE</scope>
    <source>
        <strain evidence="9">LMG 31809</strain>
    </source>
</reference>
<dbReference type="Proteomes" id="UP001141619">
    <property type="component" value="Unassembled WGS sequence"/>
</dbReference>
<keyword evidence="5" id="KW-0175">Coiled coil</keyword>
<dbReference type="InterPro" id="IPR050393">
    <property type="entry name" value="MFP_Efflux_Pump"/>
</dbReference>
<dbReference type="PANTHER" id="PTHR30367">
    <property type="entry name" value="P-HYDROXYBENZOIC ACID EFFLUX PUMP SUBUNIT AAEA-RELATED"/>
    <property type="match status" value="1"/>
</dbReference>
<keyword evidence="4 6" id="KW-0472">Membrane</keyword>
<feature type="coiled-coil region" evidence="5">
    <location>
        <begin position="85"/>
        <end position="158"/>
    </location>
</feature>
<protein>
    <submittedName>
        <fullName evidence="9">HlyD family secretion protein</fullName>
    </submittedName>
</protein>
<keyword evidence="10" id="KW-1185">Reference proteome</keyword>
<dbReference type="EMBL" id="JANWOI010000003">
    <property type="protein sequence ID" value="MDA5194389.1"/>
    <property type="molecule type" value="Genomic_DNA"/>
</dbReference>
<reference evidence="9" key="2">
    <citation type="journal article" date="2023" name="Syst. Appl. Microbiol.">
        <title>Govania unica gen. nov., sp. nov., a rare biosphere bacterium that represents a novel family in the class Alphaproteobacteria.</title>
        <authorList>
            <person name="Vandamme P."/>
            <person name="Peeters C."/>
            <person name="Hettiarachchi A."/>
            <person name="Cnockaert M."/>
            <person name="Carlier A."/>
        </authorList>
    </citation>
    <scope>NUCLEOTIDE SEQUENCE</scope>
    <source>
        <strain evidence="9">LMG 31809</strain>
    </source>
</reference>
<dbReference type="GO" id="GO:0022857">
    <property type="term" value="F:transmembrane transporter activity"/>
    <property type="evidence" value="ECO:0007669"/>
    <property type="project" value="InterPro"/>
</dbReference>
<dbReference type="SUPFAM" id="SSF111369">
    <property type="entry name" value="HlyD-like secretion proteins"/>
    <property type="match status" value="1"/>
</dbReference>
<evidence type="ECO:0000256" key="5">
    <source>
        <dbReference type="SAM" id="Coils"/>
    </source>
</evidence>
<organism evidence="9 10">
    <name type="scientific">Govanella unica</name>
    <dbReference type="NCBI Taxonomy" id="2975056"/>
    <lineage>
        <taxon>Bacteria</taxon>
        <taxon>Pseudomonadati</taxon>
        <taxon>Pseudomonadota</taxon>
        <taxon>Alphaproteobacteria</taxon>
        <taxon>Emcibacterales</taxon>
        <taxon>Govanellaceae</taxon>
        <taxon>Govanella</taxon>
    </lineage>
</organism>
<proteinExistence type="inferred from homology"/>
<dbReference type="Pfam" id="PF25963">
    <property type="entry name" value="Beta-barrel_AAEA"/>
    <property type="match status" value="1"/>
</dbReference>
<dbReference type="NCBIfam" id="TIGR01730">
    <property type="entry name" value="RND_mfp"/>
    <property type="match status" value="1"/>
</dbReference>
<accession>A0A9X3Z7V4</accession>
<evidence type="ECO:0000313" key="10">
    <source>
        <dbReference type="Proteomes" id="UP001141619"/>
    </source>
</evidence>
<dbReference type="RefSeq" id="WP_274944092.1">
    <property type="nucleotide sequence ID" value="NZ_JANWOI010000003.1"/>
</dbReference>
<name>A0A9X3Z7V4_9PROT</name>
<dbReference type="PANTHER" id="PTHR30367:SF12">
    <property type="entry name" value="P-HYDROXYBENZOIC ACID EFFLUX PUMP SUBUNIT AAEA"/>
    <property type="match status" value="1"/>
</dbReference>
<evidence type="ECO:0000259" key="7">
    <source>
        <dbReference type="Pfam" id="PF25917"/>
    </source>
</evidence>
<evidence type="ECO:0000256" key="2">
    <source>
        <dbReference type="ARBA" id="ARBA00022692"/>
    </source>
</evidence>
<evidence type="ECO:0000313" key="9">
    <source>
        <dbReference type="EMBL" id="MDA5194389.1"/>
    </source>
</evidence>
<dbReference type="AlphaFoldDB" id="A0A9X3Z7V4"/>
<dbReference type="Gene3D" id="2.40.30.170">
    <property type="match status" value="1"/>
</dbReference>
<dbReference type="InterPro" id="IPR058625">
    <property type="entry name" value="MdtA-like_BSH"/>
</dbReference>
<dbReference type="InterPro" id="IPR058634">
    <property type="entry name" value="AaeA-lik-b-barrel"/>
</dbReference>
<sequence length="308" mass="34265">MPPLVKIAIRVAVTIAALWIAWIVGNRLWDYYMNEPWTRDGRIRADIVQVATDVSGLVIRVQVIDDQFVKKGDVLFEIDRIRYEAAKAQAVAALARARVDMLQQQRDAERFRKIGPGAVTAIQSEQTEAAADMARATYQQAQANLKLAEINIERTEVRSPVNGYVTNLTLKDGEYVTTGQAVMALVDSDSFRIDGYFEETKLPRIRVGDPATIRIMGVEQSLKGHVESIAAGIADRDRTKSPDLIANVNPTFNWVRLAQRIPVRIKIDDLPKGMRLIAGQTTTVIVGYEQKSKPADKKTTVPAAQQKP</sequence>
<dbReference type="InterPro" id="IPR006143">
    <property type="entry name" value="RND_pump_MFP"/>
</dbReference>
<comment type="similarity">
    <text evidence="1">Belongs to the membrane fusion protein (MFP) (TC 8.A.1) family.</text>
</comment>
<evidence type="ECO:0000256" key="6">
    <source>
        <dbReference type="SAM" id="Phobius"/>
    </source>
</evidence>
<gene>
    <name evidence="9" type="ORF">NYP16_10545</name>
</gene>
<dbReference type="GO" id="GO:0016020">
    <property type="term" value="C:membrane"/>
    <property type="evidence" value="ECO:0007669"/>
    <property type="project" value="InterPro"/>
</dbReference>